<feature type="non-terminal residue" evidence="2">
    <location>
        <position position="1"/>
    </location>
</feature>
<sequence length="63" mass="6767">AAKLTLLPGFSRVRDTGGGGSPTEIQLCCHPPAQPGKHKHRRCERPLSSQPSEPVIGRPGSRR</sequence>
<evidence type="ECO:0000313" key="3">
    <source>
        <dbReference type="Proteomes" id="UP001153269"/>
    </source>
</evidence>
<gene>
    <name evidence="2" type="ORF">PLEPLA_LOCUS12008</name>
</gene>
<dbReference type="EMBL" id="CADEAL010000705">
    <property type="protein sequence ID" value="CAB1424087.1"/>
    <property type="molecule type" value="Genomic_DNA"/>
</dbReference>
<accession>A0A9N7U4H7</accession>
<dbReference type="AlphaFoldDB" id="A0A9N7U4H7"/>
<feature type="region of interest" description="Disordered" evidence="1">
    <location>
        <begin position="1"/>
        <end position="63"/>
    </location>
</feature>
<keyword evidence="3" id="KW-1185">Reference proteome</keyword>
<name>A0A9N7U4H7_PLEPL</name>
<reference evidence="2" key="1">
    <citation type="submission" date="2020-03" db="EMBL/GenBank/DDBJ databases">
        <authorList>
            <person name="Weist P."/>
        </authorList>
    </citation>
    <scope>NUCLEOTIDE SEQUENCE</scope>
</reference>
<proteinExistence type="predicted"/>
<dbReference type="Proteomes" id="UP001153269">
    <property type="component" value="Unassembled WGS sequence"/>
</dbReference>
<protein>
    <submittedName>
        <fullName evidence="2">Uncharacterized protein</fullName>
    </submittedName>
</protein>
<organism evidence="2 3">
    <name type="scientific">Pleuronectes platessa</name>
    <name type="common">European plaice</name>
    <dbReference type="NCBI Taxonomy" id="8262"/>
    <lineage>
        <taxon>Eukaryota</taxon>
        <taxon>Metazoa</taxon>
        <taxon>Chordata</taxon>
        <taxon>Craniata</taxon>
        <taxon>Vertebrata</taxon>
        <taxon>Euteleostomi</taxon>
        <taxon>Actinopterygii</taxon>
        <taxon>Neopterygii</taxon>
        <taxon>Teleostei</taxon>
        <taxon>Neoteleostei</taxon>
        <taxon>Acanthomorphata</taxon>
        <taxon>Carangaria</taxon>
        <taxon>Pleuronectiformes</taxon>
        <taxon>Pleuronectoidei</taxon>
        <taxon>Pleuronectidae</taxon>
        <taxon>Pleuronectes</taxon>
    </lineage>
</organism>
<evidence type="ECO:0000313" key="2">
    <source>
        <dbReference type="EMBL" id="CAB1424087.1"/>
    </source>
</evidence>
<comment type="caution">
    <text evidence="2">The sequence shown here is derived from an EMBL/GenBank/DDBJ whole genome shotgun (WGS) entry which is preliminary data.</text>
</comment>
<evidence type="ECO:0000256" key="1">
    <source>
        <dbReference type="SAM" id="MobiDB-lite"/>
    </source>
</evidence>